<dbReference type="InterPro" id="IPR023186">
    <property type="entry name" value="IUNH"/>
</dbReference>
<sequence>MIRRRQLTHAGLLLPFVAGTALSALDARAFSESLSQSSLQHSPQSTRQKPRRKILLDTDIGSDIDDAVALAYLLRQPRCDLLGVTTVTGDAEGRAQLVAALCKTAGVDVPIFPGQDTPLFVESMQTKAPQTRRLKSRQAEFPRDSAIGFLRDSIRKNPHEVTLLAVGPLTNIAKLFALDPEIPALLAELVVMGGKYSDYPTPWGPTEWNIIVDPHAARQVLSAAVPQITATGLDITWQVSMSPAQVAERFKDDPLLETVLDWSSVWFDERELLHFHDPLTAATLFNPDLCQFEVGDIRVDLESEPTPGVTSFVRNSKSNTRVATSVDPEAFFKEYFGMFQT</sequence>
<evidence type="ECO:0000256" key="1">
    <source>
        <dbReference type="ARBA" id="ARBA00022801"/>
    </source>
</evidence>
<gene>
    <name evidence="5" type="ORF">R0137_04175</name>
</gene>
<dbReference type="Gene3D" id="3.90.245.10">
    <property type="entry name" value="Ribonucleoside hydrolase-like"/>
    <property type="match status" value="1"/>
</dbReference>
<feature type="chain" id="PRO_5046566791" evidence="3">
    <location>
        <begin position="24"/>
        <end position="341"/>
    </location>
</feature>
<dbReference type="RefSeq" id="WP_407328789.1">
    <property type="nucleotide sequence ID" value="NZ_CP136865.1"/>
</dbReference>
<dbReference type="SUPFAM" id="SSF53590">
    <property type="entry name" value="Nucleoside hydrolase"/>
    <property type="match status" value="1"/>
</dbReference>
<dbReference type="EMBL" id="CP136865">
    <property type="protein sequence ID" value="WOJ97777.1"/>
    <property type="molecule type" value="Genomic_DNA"/>
</dbReference>
<feature type="signal peptide" evidence="3">
    <location>
        <begin position="1"/>
        <end position="23"/>
    </location>
</feature>
<keyword evidence="3" id="KW-0732">Signal</keyword>
<name>A0ABZ0IDZ9_9GAMM</name>
<dbReference type="PANTHER" id="PTHR12304">
    <property type="entry name" value="INOSINE-URIDINE PREFERRING NUCLEOSIDE HYDROLASE"/>
    <property type="match status" value="1"/>
</dbReference>
<keyword evidence="6" id="KW-1185">Reference proteome</keyword>
<dbReference type="Pfam" id="PF01156">
    <property type="entry name" value="IU_nuc_hydro"/>
    <property type="match status" value="1"/>
</dbReference>
<evidence type="ECO:0000313" key="5">
    <source>
        <dbReference type="EMBL" id="WOJ97777.1"/>
    </source>
</evidence>
<evidence type="ECO:0000313" key="6">
    <source>
        <dbReference type="Proteomes" id="UP001626549"/>
    </source>
</evidence>
<feature type="domain" description="Inosine/uridine-preferring nucleoside hydrolase" evidence="4">
    <location>
        <begin position="54"/>
        <end position="333"/>
    </location>
</feature>
<keyword evidence="1 5" id="KW-0378">Hydrolase</keyword>
<evidence type="ECO:0000256" key="3">
    <source>
        <dbReference type="SAM" id="SignalP"/>
    </source>
</evidence>
<dbReference type="Proteomes" id="UP001626549">
    <property type="component" value="Chromosome"/>
</dbReference>
<dbReference type="GO" id="GO:0016787">
    <property type="term" value="F:hydrolase activity"/>
    <property type="evidence" value="ECO:0007669"/>
    <property type="project" value="UniProtKB-KW"/>
</dbReference>
<accession>A0ABZ0IDZ9</accession>
<keyword evidence="2" id="KW-0326">Glycosidase</keyword>
<proteinExistence type="predicted"/>
<dbReference type="InterPro" id="IPR001910">
    <property type="entry name" value="Inosine/uridine_hydrolase_dom"/>
</dbReference>
<dbReference type="InterPro" id="IPR036452">
    <property type="entry name" value="Ribo_hydro-like"/>
</dbReference>
<dbReference type="PANTHER" id="PTHR12304:SF4">
    <property type="entry name" value="URIDINE NUCLEOSIDASE"/>
    <property type="match status" value="1"/>
</dbReference>
<reference evidence="5 6" key="1">
    <citation type="submission" date="2023-10" db="EMBL/GenBank/DDBJ databases">
        <title>Two novel species belonging to the OM43/NOR5 clade.</title>
        <authorList>
            <person name="Park M."/>
        </authorList>
    </citation>
    <scope>NUCLEOTIDE SEQUENCE [LARGE SCALE GENOMIC DNA]</scope>
    <source>
        <strain evidence="5 6">IMCC45268</strain>
    </source>
</reference>
<protein>
    <submittedName>
        <fullName evidence="5">Nucleoside hydrolase</fullName>
    </submittedName>
</protein>
<evidence type="ECO:0000259" key="4">
    <source>
        <dbReference type="Pfam" id="PF01156"/>
    </source>
</evidence>
<evidence type="ECO:0000256" key="2">
    <source>
        <dbReference type="ARBA" id="ARBA00023295"/>
    </source>
</evidence>
<organism evidence="5 6">
    <name type="scientific">Congregibacter brevis</name>
    <dbReference type="NCBI Taxonomy" id="3081201"/>
    <lineage>
        <taxon>Bacteria</taxon>
        <taxon>Pseudomonadati</taxon>
        <taxon>Pseudomonadota</taxon>
        <taxon>Gammaproteobacteria</taxon>
        <taxon>Cellvibrionales</taxon>
        <taxon>Halieaceae</taxon>
        <taxon>Congregibacter</taxon>
    </lineage>
</organism>